<feature type="region of interest" description="Disordered" evidence="1">
    <location>
        <begin position="125"/>
        <end position="144"/>
    </location>
</feature>
<dbReference type="InParanoid" id="A0A177CJP7"/>
<name>A0A177CJP7_9PLEO</name>
<accession>A0A177CJP7</accession>
<dbReference type="RefSeq" id="XP_018037891.1">
    <property type="nucleotide sequence ID" value="XM_018187067.1"/>
</dbReference>
<dbReference type="AlphaFoldDB" id="A0A177CJP7"/>
<keyword evidence="2" id="KW-0812">Transmembrane</keyword>
<evidence type="ECO:0000313" key="4">
    <source>
        <dbReference type="Proteomes" id="UP000077069"/>
    </source>
</evidence>
<reference evidence="3 4" key="1">
    <citation type="submission" date="2016-05" db="EMBL/GenBank/DDBJ databases">
        <title>Comparative analysis of secretome profiles of manganese(II)-oxidizing ascomycete fungi.</title>
        <authorList>
            <consortium name="DOE Joint Genome Institute"/>
            <person name="Zeiner C.A."/>
            <person name="Purvine S.O."/>
            <person name="Zink E.M."/>
            <person name="Wu S."/>
            <person name="Pasa-Tolic L."/>
            <person name="Chaput D.L."/>
            <person name="Haridas S."/>
            <person name="Grigoriev I.V."/>
            <person name="Santelli C.M."/>
            <person name="Hansel C.M."/>
        </authorList>
    </citation>
    <scope>NUCLEOTIDE SEQUENCE [LARGE SCALE GENOMIC DNA]</scope>
    <source>
        <strain evidence="3 4">AP3s5-JAC2a</strain>
    </source>
</reference>
<keyword evidence="2" id="KW-0472">Membrane</keyword>
<sequence length="144" mass="16092">MTKSCMILFSTGTRGLRINRMMLSYHPSLFSFIFQIIAILPCTKTRHLATAHLILTVYNICKLPHVTLTEARHQQTMCYSSADINAPLPTPMSIPSSRLAYPPFAPITVYFCNIQPKATQHFPIQADFPSEPRGNTTGNPEPPS</sequence>
<feature type="compositionally biased region" description="Polar residues" evidence="1">
    <location>
        <begin position="133"/>
        <end position="144"/>
    </location>
</feature>
<proteinExistence type="predicted"/>
<keyword evidence="4" id="KW-1185">Reference proteome</keyword>
<protein>
    <submittedName>
        <fullName evidence="3">Uncharacterized protein</fullName>
    </submittedName>
</protein>
<keyword evidence="2" id="KW-1133">Transmembrane helix</keyword>
<organism evidence="3 4">
    <name type="scientific">Paraphaeosphaeria sporulosa</name>
    <dbReference type="NCBI Taxonomy" id="1460663"/>
    <lineage>
        <taxon>Eukaryota</taxon>
        <taxon>Fungi</taxon>
        <taxon>Dikarya</taxon>
        <taxon>Ascomycota</taxon>
        <taxon>Pezizomycotina</taxon>
        <taxon>Dothideomycetes</taxon>
        <taxon>Pleosporomycetidae</taxon>
        <taxon>Pleosporales</taxon>
        <taxon>Massarineae</taxon>
        <taxon>Didymosphaeriaceae</taxon>
        <taxon>Paraphaeosphaeria</taxon>
    </lineage>
</organism>
<evidence type="ECO:0000256" key="2">
    <source>
        <dbReference type="SAM" id="Phobius"/>
    </source>
</evidence>
<evidence type="ECO:0000256" key="1">
    <source>
        <dbReference type="SAM" id="MobiDB-lite"/>
    </source>
</evidence>
<evidence type="ECO:0000313" key="3">
    <source>
        <dbReference type="EMBL" id="OAG07526.1"/>
    </source>
</evidence>
<dbReference type="Proteomes" id="UP000077069">
    <property type="component" value="Unassembled WGS sequence"/>
</dbReference>
<dbReference type="GeneID" id="28770553"/>
<dbReference type="EMBL" id="KV441551">
    <property type="protein sequence ID" value="OAG07526.1"/>
    <property type="molecule type" value="Genomic_DNA"/>
</dbReference>
<feature type="transmembrane region" description="Helical" evidence="2">
    <location>
        <begin position="21"/>
        <end position="40"/>
    </location>
</feature>
<gene>
    <name evidence="3" type="ORF">CC84DRAFT_665887</name>
</gene>